<evidence type="ECO:0000313" key="2">
    <source>
        <dbReference type="EMBL" id="CAL6022403.1"/>
    </source>
</evidence>
<dbReference type="EMBL" id="CATOUU010001118">
    <property type="protein sequence ID" value="CAI9972991.1"/>
    <property type="molecule type" value="Genomic_DNA"/>
</dbReference>
<protein>
    <submittedName>
        <fullName evidence="2">Hypothetical_protein</fullName>
    </submittedName>
</protein>
<reference evidence="2 3" key="2">
    <citation type="submission" date="2024-07" db="EMBL/GenBank/DDBJ databases">
        <authorList>
            <person name="Akdeniz Z."/>
        </authorList>
    </citation>
    <scope>NUCLEOTIDE SEQUENCE [LARGE SCALE GENOMIC DNA]</scope>
</reference>
<sequence>MDSEPHENVKTEGNDCGYQFCSNQNYQYESQNDIQVPNFQQFDTIQELSLTQLHLTNLKQSIDEPNITNQTSELQNCLVDGNIDDLSPFQQKCVQFFERYAFVYQIKALRNQALETNNTFLQSINIQKMNYGIKNDKLEVNLNLHLYKQEPITYLLIGDEEYDEEYKFETPDSQSDKTKDDSIYVPPIRYQIKPNCIECSIQVLLFKDDDQQKTQIEEVLQTLQSVTQAIQIIALPILLQAAKNQQYYLMIMFELIRIQRLMLNFNYKYTKQVNKMDFIQPFSFKSHSLKLQQQPQINNLFKITCSKFHFLIVLQKMENFLALKTQQFIQGKINEQKKRYQNQTSQKYVFQFRVAIPELAHLIRKYFQNSEKFEPSYSFLHQKRVDHAQFLRQQKFDIGLSFTVQCAENALNELEKYMKLGRKQFLAPNVSRSYYLFKDKFSKKEKKLHSYAKITKYQLEQDGTQFFNMKITTSNEFVDKIYGFFDDVYLNDDIPLMQQIKTTVASGQNTIKLIEEKLNVKREVFMHKKPSITTTKAGMEVLSFWVKSQYYEQIQLFINECTVKEPPKQKQKKYKLTIKAIE</sequence>
<accession>A0AA86R7S6</accession>
<keyword evidence="3" id="KW-1185">Reference proteome</keyword>
<reference evidence="1" key="1">
    <citation type="submission" date="2023-06" db="EMBL/GenBank/DDBJ databases">
        <authorList>
            <person name="Kurt Z."/>
        </authorList>
    </citation>
    <scope>NUCLEOTIDE SEQUENCE</scope>
</reference>
<gene>
    <name evidence="2" type="ORF">HINF_LOCUS28629</name>
    <name evidence="1" type="ORF">HINF_LOCUS60636</name>
</gene>
<proteinExistence type="predicted"/>
<evidence type="ECO:0000313" key="3">
    <source>
        <dbReference type="Proteomes" id="UP001642409"/>
    </source>
</evidence>
<comment type="caution">
    <text evidence="1">The sequence shown here is derived from an EMBL/GenBank/DDBJ whole genome shotgun (WGS) entry which is preliminary data.</text>
</comment>
<organism evidence="1">
    <name type="scientific">Hexamita inflata</name>
    <dbReference type="NCBI Taxonomy" id="28002"/>
    <lineage>
        <taxon>Eukaryota</taxon>
        <taxon>Metamonada</taxon>
        <taxon>Diplomonadida</taxon>
        <taxon>Hexamitidae</taxon>
        <taxon>Hexamitinae</taxon>
        <taxon>Hexamita</taxon>
    </lineage>
</organism>
<dbReference type="EMBL" id="CAXDID020000091">
    <property type="protein sequence ID" value="CAL6022403.1"/>
    <property type="molecule type" value="Genomic_DNA"/>
</dbReference>
<dbReference type="AlphaFoldDB" id="A0AA86R7S6"/>
<name>A0AA86R7S6_9EUKA</name>
<dbReference type="Proteomes" id="UP001642409">
    <property type="component" value="Unassembled WGS sequence"/>
</dbReference>
<evidence type="ECO:0000313" key="1">
    <source>
        <dbReference type="EMBL" id="CAI9972991.1"/>
    </source>
</evidence>